<evidence type="ECO:0008006" key="4">
    <source>
        <dbReference type="Google" id="ProtNLM"/>
    </source>
</evidence>
<keyword evidence="1" id="KW-1133">Transmembrane helix</keyword>
<feature type="transmembrane region" description="Helical" evidence="1">
    <location>
        <begin position="6"/>
        <end position="28"/>
    </location>
</feature>
<dbReference type="OrthoDB" id="307864at2"/>
<dbReference type="EMBL" id="SPQQ01000012">
    <property type="protein sequence ID" value="TGE35597.1"/>
    <property type="molecule type" value="Genomic_DNA"/>
</dbReference>
<reference evidence="2 3" key="1">
    <citation type="submission" date="2019-03" db="EMBL/GenBank/DDBJ databases">
        <title>Draft Genome Sequence of Desulfosporosinus fructosivorans Strain 63.6F, Isolated from Marine Sediment in the Baltic Sea.</title>
        <authorList>
            <person name="Hausmann B."/>
            <person name="Vandieken V."/>
            <person name="Pjevac P."/>
            <person name="Schreck K."/>
            <person name="Herbold C.W."/>
            <person name="Loy A."/>
        </authorList>
    </citation>
    <scope>NUCLEOTIDE SEQUENCE [LARGE SCALE GENOMIC DNA]</scope>
    <source>
        <strain evidence="2 3">63.6F</strain>
    </source>
</reference>
<keyword evidence="1" id="KW-0812">Transmembrane</keyword>
<evidence type="ECO:0000256" key="1">
    <source>
        <dbReference type="SAM" id="Phobius"/>
    </source>
</evidence>
<evidence type="ECO:0000313" key="3">
    <source>
        <dbReference type="Proteomes" id="UP000298460"/>
    </source>
</evidence>
<keyword evidence="1" id="KW-0472">Membrane</keyword>
<comment type="caution">
    <text evidence="2">The sequence shown here is derived from an EMBL/GenBank/DDBJ whole genome shotgun (WGS) entry which is preliminary data.</text>
</comment>
<accession>A0A4Z0R0T9</accession>
<feature type="transmembrane region" description="Helical" evidence="1">
    <location>
        <begin position="72"/>
        <end position="94"/>
    </location>
</feature>
<sequence>MSYLIMLINMLSVKIAICALFIVVAKFVTKRVGIKSVDRWLMNIHKPAGCVLFVAGLIHMVFSFHVVSTTPIIGYVLGFISMFAIIALIATCLLRRKLGKHWLVWHRIMTAIAISTVILHTQIVEPVSESHYSVDYFESLRLPENDRNLIVNLGPLLNK</sequence>
<gene>
    <name evidence="2" type="ORF">E4K67_23960</name>
</gene>
<keyword evidence="3" id="KW-1185">Reference proteome</keyword>
<dbReference type="RefSeq" id="WP_135551385.1">
    <property type="nucleotide sequence ID" value="NZ_SPQQ01000012.1"/>
</dbReference>
<feature type="transmembrane region" description="Helical" evidence="1">
    <location>
        <begin position="48"/>
        <end position="66"/>
    </location>
</feature>
<dbReference type="Proteomes" id="UP000298460">
    <property type="component" value="Unassembled WGS sequence"/>
</dbReference>
<name>A0A4Z0R0T9_9FIRM</name>
<proteinExistence type="predicted"/>
<dbReference type="AlphaFoldDB" id="A0A4Z0R0T9"/>
<evidence type="ECO:0000313" key="2">
    <source>
        <dbReference type="EMBL" id="TGE35597.1"/>
    </source>
</evidence>
<protein>
    <recommendedName>
        <fullName evidence="4">Ferric oxidoreductase domain-containing protein</fullName>
    </recommendedName>
</protein>
<organism evidence="2 3">
    <name type="scientific">Desulfosporosinus fructosivorans</name>
    <dbReference type="NCBI Taxonomy" id="2018669"/>
    <lineage>
        <taxon>Bacteria</taxon>
        <taxon>Bacillati</taxon>
        <taxon>Bacillota</taxon>
        <taxon>Clostridia</taxon>
        <taxon>Eubacteriales</taxon>
        <taxon>Desulfitobacteriaceae</taxon>
        <taxon>Desulfosporosinus</taxon>
    </lineage>
</organism>